<evidence type="ECO:0000256" key="1">
    <source>
        <dbReference type="ARBA" id="ARBA00004651"/>
    </source>
</evidence>
<proteinExistence type="predicted"/>
<dbReference type="GO" id="GO:0042941">
    <property type="term" value="P:D-alanine transmembrane transport"/>
    <property type="evidence" value="ECO:0007669"/>
    <property type="project" value="TreeGrafter"/>
</dbReference>
<feature type="transmembrane region" description="Helical" evidence="10">
    <location>
        <begin position="281"/>
        <end position="298"/>
    </location>
</feature>
<dbReference type="EMBL" id="FNKX01000004">
    <property type="protein sequence ID" value="SDR61660.1"/>
    <property type="molecule type" value="Genomic_DNA"/>
</dbReference>
<organism evidence="12 13">
    <name type="scientific">Paraburkholderia tuberum</name>
    <dbReference type="NCBI Taxonomy" id="157910"/>
    <lineage>
        <taxon>Bacteria</taxon>
        <taxon>Pseudomonadati</taxon>
        <taxon>Pseudomonadota</taxon>
        <taxon>Betaproteobacteria</taxon>
        <taxon>Burkholderiales</taxon>
        <taxon>Burkholderiaceae</taxon>
        <taxon>Paraburkholderia</taxon>
    </lineage>
</organism>
<evidence type="ECO:0000313" key="13">
    <source>
        <dbReference type="Proteomes" id="UP000199365"/>
    </source>
</evidence>
<dbReference type="GO" id="GO:1903806">
    <property type="term" value="P:L-isoleucine import across plasma membrane"/>
    <property type="evidence" value="ECO:0007669"/>
    <property type="project" value="TreeGrafter"/>
</dbReference>
<dbReference type="Gene3D" id="3.40.50.300">
    <property type="entry name" value="P-loop containing nucleotide triphosphate hydrolases"/>
    <property type="match status" value="1"/>
</dbReference>
<evidence type="ECO:0000256" key="6">
    <source>
        <dbReference type="ARBA" id="ARBA00022741"/>
    </source>
</evidence>
<dbReference type="GO" id="GO:0015192">
    <property type="term" value="F:L-phenylalanine transmembrane transporter activity"/>
    <property type="evidence" value="ECO:0007669"/>
    <property type="project" value="TreeGrafter"/>
</dbReference>
<dbReference type="InterPro" id="IPR051120">
    <property type="entry name" value="ABC_AA/LPS_Transport"/>
</dbReference>
<dbReference type="InterPro" id="IPR017871">
    <property type="entry name" value="ABC_transporter-like_CS"/>
</dbReference>
<keyword evidence="2" id="KW-0813">Transport</keyword>
<evidence type="ECO:0000256" key="10">
    <source>
        <dbReference type="SAM" id="Phobius"/>
    </source>
</evidence>
<dbReference type="AlphaFoldDB" id="A0A1H1KI47"/>
<gene>
    <name evidence="12" type="ORF">SAMN05445850_7886</name>
</gene>
<dbReference type="InterPro" id="IPR003593">
    <property type="entry name" value="AAA+_ATPase"/>
</dbReference>
<dbReference type="GO" id="GO:0016887">
    <property type="term" value="F:ATP hydrolysis activity"/>
    <property type="evidence" value="ECO:0007669"/>
    <property type="project" value="InterPro"/>
</dbReference>
<dbReference type="GO" id="GO:0015808">
    <property type="term" value="P:L-alanine transport"/>
    <property type="evidence" value="ECO:0007669"/>
    <property type="project" value="TreeGrafter"/>
</dbReference>
<dbReference type="PANTHER" id="PTHR45772">
    <property type="entry name" value="CONSERVED COMPONENT OF ABC TRANSPORTER FOR NATURAL AMINO ACIDS-RELATED"/>
    <property type="match status" value="1"/>
</dbReference>
<dbReference type="Proteomes" id="UP000199365">
    <property type="component" value="Unassembled WGS sequence"/>
</dbReference>
<dbReference type="SMART" id="SM00382">
    <property type="entry name" value="AAA"/>
    <property type="match status" value="1"/>
</dbReference>
<feature type="transmembrane region" description="Helical" evidence="10">
    <location>
        <begin position="162"/>
        <end position="180"/>
    </location>
</feature>
<dbReference type="Pfam" id="PF00005">
    <property type="entry name" value="ABC_tran"/>
    <property type="match status" value="1"/>
</dbReference>
<dbReference type="RefSeq" id="WP_090812360.1">
    <property type="nucleotide sequence ID" value="NZ_FNKX01000004.1"/>
</dbReference>
<dbReference type="CDD" id="cd03219">
    <property type="entry name" value="ABC_Mj1267_LivG_branched"/>
    <property type="match status" value="1"/>
</dbReference>
<evidence type="ECO:0000313" key="12">
    <source>
        <dbReference type="EMBL" id="SDR61660.1"/>
    </source>
</evidence>
<dbReference type="PANTHER" id="PTHR45772:SF7">
    <property type="entry name" value="AMINO ACID ABC TRANSPORTER ATP-BINDING PROTEIN"/>
    <property type="match status" value="1"/>
</dbReference>
<dbReference type="InterPro" id="IPR043428">
    <property type="entry name" value="LivM-like"/>
</dbReference>
<feature type="transmembrane region" description="Helical" evidence="10">
    <location>
        <begin position="59"/>
        <end position="77"/>
    </location>
</feature>
<accession>A0A1H1KI47</accession>
<reference evidence="13" key="1">
    <citation type="submission" date="2016-10" db="EMBL/GenBank/DDBJ databases">
        <authorList>
            <person name="Varghese N."/>
            <person name="Submissions S."/>
        </authorList>
    </citation>
    <scope>NUCLEOTIDE SEQUENCE [LARGE SCALE GENOMIC DNA]</scope>
    <source>
        <strain evidence="13">DUS833</strain>
    </source>
</reference>
<protein>
    <submittedName>
        <fullName evidence="12">Amino acid/amide ABC transporter membrane protein 2, HAAT family /amino acid/amide ABC transporter ATP-binding protein 1, HAAT family</fullName>
    </submittedName>
</protein>
<keyword evidence="7 12" id="KW-0067">ATP-binding</keyword>
<dbReference type="GO" id="GO:0005524">
    <property type="term" value="F:ATP binding"/>
    <property type="evidence" value="ECO:0007669"/>
    <property type="project" value="UniProtKB-KW"/>
</dbReference>
<dbReference type="GO" id="GO:0015188">
    <property type="term" value="F:L-isoleucine transmembrane transporter activity"/>
    <property type="evidence" value="ECO:0007669"/>
    <property type="project" value="TreeGrafter"/>
</dbReference>
<dbReference type="SUPFAM" id="SSF52540">
    <property type="entry name" value="P-loop containing nucleoside triphosphate hydrolases"/>
    <property type="match status" value="1"/>
</dbReference>
<dbReference type="PROSITE" id="PS50893">
    <property type="entry name" value="ABC_TRANSPORTER_2"/>
    <property type="match status" value="1"/>
</dbReference>
<keyword evidence="5 10" id="KW-0812">Transmembrane</keyword>
<dbReference type="PROSITE" id="PS00211">
    <property type="entry name" value="ABC_TRANSPORTER_1"/>
    <property type="match status" value="1"/>
</dbReference>
<evidence type="ECO:0000256" key="5">
    <source>
        <dbReference type="ARBA" id="ARBA00022692"/>
    </source>
</evidence>
<keyword evidence="13" id="KW-1185">Reference proteome</keyword>
<feature type="transmembrane region" description="Helical" evidence="10">
    <location>
        <begin position="112"/>
        <end position="131"/>
    </location>
</feature>
<dbReference type="GO" id="GO:0005886">
    <property type="term" value="C:plasma membrane"/>
    <property type="evidence" value="ECO:0007669"/>
    <property type="project" value="UniProtKB-SubCell"/>
</dbReference>
<keyword evidence="3" id="KW-1003">Cell membrane</keyword>
<dbReference type="GO" id="GO:1903805">
    <property type="term" value="P:L-valine import across plasma membrane"/>
    <property type="evidence" value="ECO:0007669"/>
    <property type="project" value="TreeGrafter"/>
</dbReference>
<dbReference type="Pfam" id="PF02653">
    <property type="entry name" value="BPD_transp_2"/>
    <property type="match status" value="1"/>
</dbReference>
<dbReference type="GO" id="GO:0005304">
    <property type="term" value="F:L-valine transmembrane transporter activity"/>
    <property type="evidence" value="ECO:0007669"/>
    <property type="project" value="TreeGrafter"/>
</dbReference>
<keyword evidence="4" id="KW-0997">Cell inner membrane</keyword>
<evidence type="ECO:0000259" key="11">
    <source>
        <dbReference type="PROSITE" id="PS50893"/>
    </source>
</evidence>
<evidence type="ECO:0000256" key="7">
    <source>
        <dbReference type="ARBA" id="ARBA00022840"/>
    </source>
</evidence>
<evidence type="ECO:0000256" key="9">
    <source>
        <dbReference type="ARBA" id="ARBA00023136"/>
    </source>
</evidence>
<dbReference type="CDD" id="cd06581">
    <property type="entry name" value="TM_PBP1_LivM_like"/>
    <property type="match status" value="1"/>
</dbReference>
<keyword evidence="8 10" id="KW-1133">Transmembrane helix</keyword>
<evidence type="ECO:0000256" key="8">
    <source>
        <dbReference type="ARBA" id="ARBA00022989"/>
    </source>
</evidence>
<feature type="domain" description="ABC transporter" evidence="11">
    <location>
        <begin position="344"/>
        <end position="586"/>
    </location>
</feature>
<feature type="transmembrane region" description="Helical" evidence="10">
    <location>
        <begin position="35"/>
        <end position="52"/>
    </location>
</feature>
<keyword evidence="9 10" id="KW-0472">Membrane</keyword>
<name>A0A1H1KI47_9BURK</name>
<feature type="transmembrane region" description="Helical" evidence="10">
    <location>
        <begin position="210"/>
        <end position="235"/>
    </location>
</feature>
<dbReference type="InterPro" id="IPR003439">
    <property type="entry name" value="ABC_transporter-like_ATP-bd"/>
</dbReference>
<dbReference type="InterPro" id="IPR032823">
    <property type="entry name" value="BCA_ABC_TP_C"/>
</dbReference>
<dbReference type="InterPro" id="IPR027417">
    <property type="entry name" value="P-loop_NTPase"/>
</dbReference>
<feature type="transmembrane region" description="Helical" evidence="10">
    <location>
        <begin position="12"/>
        <end position="29"/>
    </location>
</feature>
<evidence type="ECO:0000256" key="4">
    <source>
        <dbReference type="ARBA" id="ARBA00022519"/>
    </source>
</evidence>
<keyword evidence="6" id="KW-0547">Nucleotide-binding</keyword>
<sequence>MAKVSFLRTLVKYGLAVLLLVIPVILHSITLQDFVSYTLVYGLMAMSLNLLVGKTGLVSFGHAMFFALGAYSFSWFLGNEYGVPGSFGLSVLVTTLASLIVGIFCVRLKDTYFSFITLAFAMVFANTLNAASNYTGGDSGLSVRAASLTVAGLDISTGTERYLFIATFSFAAVILLRYVTRSAFGTTLQMIRDNADRAACLGVNVYSARLAAFTMAGAFAGVAGGLATFMVAGAYPTFAAWTASGDAIFAILLGGSQLFLGPLIGYGILNGLIYVTSASSGHTGLVLGSVLLVIVLGLRRSPADAIYGKVAGILKNWRRGISPHGSEGVASFAAALPKENGGTLQVEHLEKRFGGQKVTRDVSLKFPSGSLTAIIGPNGAGKTTLFNLMAGALQPDDGAVLLGNAPITGVPTRKIVRMGLARAFQVASLFPSMTAYEALSAVGDPDNLGLLGLFRTCPTPKGAARAQRVIGLVNLGDVAHRPVSELSHGDQKMLDIALALMLEPRVLLLDEPTAGMGPDERWKMMRTIQQLWESHKLTVVFIEHDMDIVFSIAQHVVVLAQGALLTQGPPAQVRCDTRVIEAYLGSTGERDEIADSAVLGAAT</sequence>
<feature type="transmembrane region" description="Helical" evidence="10">
    <location>
        <begin position="83"/>
        <end position="105"/>
    </location>
</feature>
<feature type="transmembrane region" description="Helical" evidence="10">
    <location>
        <begin position="247"/>
        <end position="269"/>
    </location>
</feature>
<evidence type="ECO:0000256" key="3">
    <source>
        <dbReference type="ARBA" id="ARBA00022475"/>
    </source>
</evidence>
<comment type="subcellular location">
    <subcellularLocation>
        <location evidence="1">Cell membrane</location>
        <topology evidence="1">Multi-pass membrane protein</topology>
    </subcellularLocation>
</comment>
<dbReference type="STRING" id="157910.SAMN05445850_7886"/>
<evidence type="ECO:0000256" key="2">
    <source>
        <dbReference type="ARBA" id="ARBA00022448"/>
    </source>
</evidence>
<dbReference type="InterPro" id="IPR001851">
    <property type="entry name" value="ABC_transp_permease"/>
</dbReference>
<dbReference type="Pfam" id="PF12399">
    <property type="entry name" value="BCA_ABC_TP_C"/>
    <property type="match status" value="1"/>
</dbReference>